<evidence type="ECO:0000313" key="2">
    <source>
        <dbReference type="Proteomes" id="UP001057402"/>
    </source>
</evidence>
<sequence>MMKYWVCLGLMILFVGGGGLCPLKGVSGIGVNWGTQSTHPLPPSTVVGMLRDNGFGKAKLFDANSTILDALGKSGVQVMVGIPNDMLSTLAGSMQAAENWVAKNLSSHISSGGVDIRYVAVGNEPFLNAYNGSFLDTTLPALQNIQSAIIKAGLSAQVKVTVPLNADVYGSSTNLPSDGDFRSNISTLMLQIVQFLSDNGAPFTVNIYPFISLHDDPSFPFEFAFFDGSSAPLNDKGTIYTNVFDANHDMLVWALQKHGFGNMSIIIGEIGWPTDGDMNANLKNAQRFNQGFMTRYSTGQGTPLRPGQLDAYLFSLIDEDAKSIQPGNFERHWGLFSYDGQPKYALNLGTTTSTNGVLVAAKGILYMPQKWCVMSPSASLTDPQVAPSVSYACENADCTSLGYMTSCGNLTASGNISYAFNSYYQQHNQLDSTCNFPDNLSVITTQNPSTGGCNFTVMIATYYSSYSSSTASSVRGCRQHPATAFGVAGLLSYVLYTIL</sequence>
<name>A0ACB9RQ48_9MYRT</name>
<dbReference type="EMBL" id="CM042882">
    <property type="protein sequence ID" value="KAI4379714.1"/>
    <property type="molecule type" value="Genomic_DNA"/>
</dbReference>
<gene>
    <name evidence="1" type="ORF">MLD38_005975</name>
</gene>
<accession>A0ACB9RQ48</accession>
<comment type="caution">
    <text evidence="1">The sequence shown here is derived from an EMBL/GenBank/DDBJ whole genome shotgun (WGS) entry which is preliminary data.</text>
</comment>
<evidence type="ECO:0000313" key="1">
    <source>
        <dbReference type="EMBL" id="KAI4379714.1"/>
    </source>
</evidence>
<keyword evidence="2" id="KW-1185">Reference proteome</keyword>
<reference evidence="2" key="1">
    <citation type="journal article" date="2023" name="Front. Plant Sci.">
        <title>Chromosomal-level genome assembly of Melastoma candidum provides insights into trichome evolution.</title>
        <authorList>
            <person name="Zhong Y."/>
            <person name="Wu W."/>
            <person name="Sun C."/>
            <person name="Zou P."/>
            <person name="Liu Y."/>
            <person name="Dai S."/>
            <person name="Zhou R."/>
        </authorList>
    </citation>
    <scope>NUCLEOTIDE SEQUENCE [LARGE SCALE GENOMIC DNA]</scope>
</reference>
<organism evidence="1 2">
    <name type="scientific">Melastoma candidum</name>
    <dbReference type="NCBI Taxonomy" id="119954"/>
    <lineage>
        <taxon>Eukaryota</taxon>
        <taxon>Viridiplantae</taxon>
        <taxon>Streptophyta</taxon>
        <taxon>Embryophyta</taxon>
        <taxon>Tracheophyta</taxon>
        <taxon>Spermatophyta</taxon>
        <taxon>Magnoliopsida</taxon>
        <taxon>eudicotyledons</taxon>
        <taxon>Gunneridae</taxon>
        <taxon>Pentapetalae</taxon>
        <taxon>rosids</taxon>
        <taxon>malvids</taxon>
        <taxon>Myrtales</taxon>
        <taxon>Melastomataceae</taxon>
        <taxon>Melastomatoideae</taxon>
        <taxon>Melastomateae</taxon>
        <taxon>Melastoma</taxon>
    </lineage>
</organism>
<protein>
    <submittedName>
        <fullName evidence="1">Uncharacterized protein</fullName>
    </submittedName>
</protein>
<proteinExistence type="predicted"/>
<dbReference type="Proteomes" id="UP001057402">
    <property type="component" value="Chromosome 3"/>
</dbReference>